<dbReference type="InParanoid" id="B8CAM5"/>
<dbReference type="RefSeq" id="XP_002293072.1">
    <property type="nucleotide sequence ID" value="XM_002293036.1"/>
</dbReference>
<dbReference type="SUPFAM" id="SSF109604">
    <property type="entry name" value="HD-domain/PDEase-like"/>
    <property type="match status" value="1"/>
</dbReference>
<dbReference type="STRING" id="35128.B8CAM5"/>
<dbReference type="Pfam" id="PF04607">
    <property type="entry name" value="RelA_SpoT"/>
    <property type="match status" value="1"/>
</dbReference>
<evidence type="ECO:0000259" key="1">
    <source>
        <dbReference type="SMART" id="SM00954"/>
    </source>
</evidence>
<dbReference type="PANTHER" id="PTHR21262">
    <property type="entry name" value="GUANOSINE-3',5'-BIS DIPHOSPHATE 3'-PYROPHOSPHOHYDROLASE"/>
    <property type="match status" value="1"/>
</dbReference>
<sequence length="439" mass="49428">MCSWQLPFITVIVFEHERQVCMIIGKNSIESYGEESTKIAAGAARLKRAEIMATTTKHYDSSQSTSVTKRSINTSSGDDAILRRDALRVYAPLAQRLGMQRLKSELENTAFRILYSRQYSVASSLYNGDIEEMKAIVNVLTTRIEQLLKSDAVFTEQVDDVTVSSRVKEPYSLWKKIIRYRKEVARTSNDKSTFVPTTEKMLCYFAFQLISDVWPASTANKAKDYIKNPKSNGYQSLHYTAALVINEEEWPFEVQIRSEEMHRIAEFGVAAHWDYKLQKKSKALPDKSMSKATNLPLALPASAVETKRLSLAQSIEVSIDEEEFDISQPNFNTKGRISSYIEALTTSREKLVQNNLFVFVSSSRSALDGRIVSVDPSACNVADVLEQYGVEMSESIIEDISRGTIKLYRNGVLTMLDRELANGDVLTLPALLIDAIVFD</sequence>
<dbReference type="PaxDb" id="35128-Thaps263925"/>
<dbReference type="InterPro" id="IPR043519">
    <property type="entry name" value="NT_sf"/>
</dbReference>
<dbReference type="PANTHER" id="PTHR21262:SF31">
    <property type="entry name" value="GTP PYROPHOSPHOKINASE"/>
    <property type="match status" value="1"/>
</dbReference>
<dbReference type="CDD" id="cd05399">
    <property type="entry name" value="NT_Rel-Spo_like"/>
    <property type="match status" value="1"/>
</dbReference>
<evidence type="ECO:0000313" key="2">
    <source>
        <dbReference type="EMBL" id="EED89533.1"/>
    </source>
</evidence>
<dbReference type="HOGENOM" id="CLU_624875_0_0_1"/>
<accession>B8CAM5</accession>
<dbReference type="SMART" id="SM00954">
    <property type="entry name" value="RelA_SpoT"/>
    <property type="match status" value="1"/>
</dbReference>
<gene>
    <name evidence="2" type="ORF">THAPSDRAFT_263925</name>
</gene>
<dbReference type="Gene3D" id="1.10.3210.10">
    <property type="entry name" value="Hypothetical protein af1432"/>
    <property type="match status" value="1"/>
</dbReference>
<protein>
    <recommendedName>
        <fullName evidence="1">RelA/SpoT domain-containing protein</fullName>
    </recommendedName>
</protein>
<evidence type="ECO:0000313" key="3">
    <source>
        <dbReference type="Proteomes" id="UP000001449"/>
    </source>
</evidence>
<dbReference type="eggNOG" id="KOG1157">
    <property type="taxonomic scope" value="Eukaryota"/>
</dbReference>
<dbReference type="AlphaFoldDB" id="B8CAM5"/>
<proteinExistence type="predicted"/>
<dbReference type="EMBL" id="CM000647">
    <property type="protein sequence ID" value="EED89533.1"/>
    <property type="molecule type" value="Genomic_DNA"/>
</dbReference>
<organism evidence="2 3">
    <name type="scientific">Thalassiosira pseudonana</name>
    <name type="common">Marine diatom</name>
    <name type="synonym">Cyclotella nana</name>
    <dbReference type="NCBI Taxonomy" id="35128"/>
    <lineage>
        <taxon>Eukaryota</taxon>
        <taxon>Sar</taxon>
        <taxon>Stramenopiles</taxon>
        <taxon>Ochrophyta</taxon>
        <taxon>Bacillariophyta</taxon>
        <taxon>Coscinodiscophyceae</taxon>
        <taxon>Thalassiosirophycidae</taxon>
        <taxon>Thalassiosirales</taxon>
        <taxon>Thalassiosiraceae</taxon>
        <taxon>Thalassiosira</taxon>
    </lineage>
</organism>
<keyword evidence="3" id="KW-1185">Reference proteome</keyword>
<reference evidence="2 3" key="1">
    <citation type="journal article" date="2004" name="Science">
        <title>The genome of the diatom Thalassiosira pseudonana: ecology, evolution, and metabolism.</title>
        <authorList>
            <person name="Armbrust E.V."/>
            <person name="Berges J.A."/>
            <person name="Bowler C."/>
            <person name="Green B.R."/>
            <person name="Martinez D."/>
            <person name="Putnam N.H."/>
            <person name="Zhou S."/>
            <person name="Allen A.E."/>
            <person name="Apt K.E."/>
            <person name="Bechner M."/>
            <person name="Brzezinski M.A."/>
            <person name="Chaal B.K."/>
            <person name="Chiovitti A."/>
            <person name="Davis A.K."/>
            <person name="Demarest M.S."/>
            <person name="Detter J.C."/>
            <person name="Glavina T."/>
            <person name="Goodstein D."/>
            <person name="Hadi M.Z."/>
            <person name="Hellsten U."/>
            <person name="Hildebrand M."/>
            <person name="Jenkins B.D."/>
            <person name="Jurka J."/>
            <person name="Kapitonov V.V."/>
            <person name="Kroger N."/>
            <person name="Lau W.W."/>
            <person name="Lane T.W."/>
            <person name="Larimer F.W."/>
            <person name="Lippmeier J.C."/>
            <person name="Lucas S."/>
            <person name="Medina M."/>
            <person name="Montsant A."/>
            <person name="Obornik M."/>
            <person name="Parker M.S."/>
            <person name="Palenik B."/>
            <person name="Pazour G.J."/>
            <person name="Richardson P.M."/>
            <person name="Rynearson T.A."/>
            <person name="Saito M.A."/>
            <person name="Schwartz D.C."/>
            <person name="Thamatrakoln K."/>
            <person name="Valentin K."/>
            <person name="Vardi A."/>
            <person name="Wilkerson F.P."/>
            <person name="Rokhsar D.S."/>
        </authorList>
    </citation>
    <scope>NUCLEOTIDE SEQUENCE [LARGE SCALE GENOMIC DNA]</scope>
    <source>
        <strain evidence="2 3">CCMP1335</strain>
    </source>
</reference>
<dbReference type="GeneID" id="7448001"/>
<dbReference type="Proteomes" id="UP000001449">
    <property type="component" value="Chromosome 12"/>
</dbReference>
<reference evidence="2 3" key="2">
    <citation type="journal article" date="2008" name="Nature">
        <title>The Phaeodactylum genome reveals the evolutionary history of diatom genomes.</title>
        <authorList>
            <person name="Bowler C."/>
            <person name="Allen A.E."/>
            <person name="Badger J.H."/>
            <person name="Grimwood J."/>
            <person name="Jabbari K."/>
            <person name="Kuo A."/>
            <person name="Maheswari U."/>
            <person name="Martens C."/>
            <person name="Maumus F."/>
            <person name="Otillar R.P."/>
            <person name="Rayko E."/>
            <person name="Salamov A."/>
            <person name="Vandepoele K."/>
            <person name="Beszteri B."/>
            <person name="Gruber A."/>
            <person name="Heijde M."/>
            <person name="Katinka M."/>
            <person name="Mock T."/>
            <person name="Valentin K."/>
            <person name="Verret F."/>
            <person name="Berges J.A."/>
            <person name="Brownlee C."/>
            <person name="Cadoret J.P."/>
            <person name="Chiovitti A."/>
            <person name="Choi C.J."/>
            <person name="Coesel S."/>
            <person name="De Martino A."/>
            <person name="Detter J.C."/>
            <person name="Durkin C."/>
            <person name="Falciatore A."/>
            <person name="Fournet J."/>
            <person name="Haruta M."/>
            <person name="Huysman M.J."/>
            <person name="Jenkins B.D."/>
            <person name="Jiroutova K."/>
            <person name="Jorgensen R.E."/>
            <person name="Joubert Y."/>
            <person name="Kaplan A."/>
            <person name="Kroger N."/>
            <person name="Kroth P.G."/>
            <person name="La Roche J."/>
            <person name="Lindquist E."/>
            <person name="Lommer M."/>
            <person name="Martin-Jezequel V."/>
            <person name="Lopez P.J."/>
            <person name="Lucas S."/>
            <person name="Mangogna M."/>
            <person name="McGinnis K."/>
            <person name="Medlin L.K."/>
            <person name="Montsant A."/>
            <person name="Oudot-Le Secq M.P."/>
            <person name="Napoli C."/>
            <person name="Obornik M."/>
            <person name="Parker M.S."/>
            <person name="Petit J.L."/>
            <person name="Porcel B.M."/>
            <person name="Poulsen N."/>
            <person name="Robison M."/>
            <person name="Rychlewski L."/>
            <person name="Rynearson T.A."/>
            <person name="Schmutz J."/>
            <person name="Shapiro H."/>
            <person name="Siaut M."/>
            <person name="Stanley M."/>
            <person name="Sussman M.R."/>
            <person name="Taylor A.R."/>
            <person name="Vardi A."/>
            <person name="von Dassow P."/>
            <person name="Vyverman W."/>
            <person name="Willis A."/>
            <person name="Wyrwicz L.S."/>
            <person name="Rokhsar D.S."/>
            <person name="Weissenbach J."/>
            <person name="Armbrust E.V."/>
            <person name="Green B.R."/>
            <person name="Van de Peer Y."/>
            <person name="Grigoriev I.V."/>
        </authorList>
    </citation>
    <scope>NUCLEOTIDE SEQUENCE [LARGE SCALE GENOMIC DNA]</scope>
    <source>
        <strain evidence="2 3">CCMP1335</strain>
    </source>
</reference>
<dbReference type="KEGG" id="tps:THAPSDRAFT_263925"/>
<dbReference type="GO" id="GO:0015969">
    <property type="term" value="P:guanosine tetraphosphate metabolic process"/>
    <property type="evidence" value="ECO:0007669"/>
    <property type="project" value="InterPro"/>
</dbReference>
<dbReference type="SUPFAM" id="SSF81301">
    <property type="entry name" value="Nucleotidyltransferase"/>
    <property type="match status" value="1"/>
</dbReference>
<dbReference type="InterPro" id="IPR007685">
    <property type="entry name" value="RelA_SpoT"/>
</dbReference>
<feature type="domain" description="RelA/SpoT" evidence="1">
    <location>
        <begin position="165"/>
        <end position="279"/>
    </location>
</feature>
<name>B8CAM5_THAPS</name>
<dbReference type="Gene3D" id="3.30.460.10">
    <property type="entry name" value="Beta Polymerase, domain 2"/>
    <property type="match status" value="1"/>
</dbReference>